<dbReference type="SUPFAM" id="SSF48452">
    <property type="entry name" value="TPR-like"/>
    <property type="match status" value="1"/>
</dbReference>
<dbReference type="InterPro" id="IPR000719">
    <property type="entry name" value="Prot_kinase_dom"/>
</dbReference>
<evidence type="ECO:0000256" key="4">
    <source>
        <dbReference type="ARBA" id="ARBA00022840"/>
    </source>
</evidence>
<protein>
    <submittedName>
        <fullName evidence="9">Serine/threonine-protein kinase PrkC</fullName>
        <ecNumber evidence="9">2.7.11.1</ecNumber>
    </submittedName>
</protein>
<keyword evidence="2 5" id="KW-0547">Nucleotide-binding</keyword>
<name>A0A518F1A8_9BACT</name>
<keyword evidence="10" id="KW-1185">Reference proteome</keyword>
<dbReference type="SMART" id="SM00220">
    <property type="entry name" value="S_TKc"/>
    <property type="match status" value="1"/>
</dbReference>
<dbReference type="EMBL" id="CP036434">
    <property type="protein sequence ID" value="QDV10126.1"/>
    <property type="molecule type" value="Genomic_DNA"/>
</dbReference>
<accession>A0A518F1A8</accession>
<keyword evidence="7" id="KW-0812">Transmembrane</keyword>
<dbReference type="PROSITE" id="PS00107">
    <property type="entry name" value="PROTEIN_KINASE_ATP"/>
    <property type="match status" value="1"/>
</dbReference>
<dbReference type="InterPro" id="IPR011009">
    <property type="entry name" value="Kinase-like_dom_sf"/>
</dbReference>
<dbReference type="SUPFAM" id="SSF56112">
    <property type="entry name" value="Protein kinase-like (PK-like)"/>
    <property type="match status" value="1"/>
</dbReference>
<dbReference type="OrthoDB" id="6111975at2"/>
<dbReference type="RefSeq" id="WP_145205764.1">
    <property type="nucleotide sequence ID" value="NZ_CP036434.1"/>
</dbReference>
<dbReference type="GO" id="GO:0005524">
    <property type="term" value="F:ATP binding"/>
    <property type="evidence" value="ECO:0007669"/>
    <property type="project" value="UniProtKB-UniRule"/>
</dbReference>
<dbReference type="InterPro" id="IPR017441">
    <property type="entry name" value="Protein_kinase_ATP_BS"/>
</dbReference>
<dbReference type="AlphaFoldDB" id="A0A518F1A8"/>
<reference evidence="9 10" key="1">
    <citation type="submission" date="2019-02" db="EMBL/GenBank/DDBJ databases">
        <title>Deep-cultivation of Planctomycetes and their phenomic and genomic characterization uncovers novel biology.</title>
        <authorList>
            <person name="Wiegand S."/>
            <person name="Jogler M."/>
            <person name="Boedeker C."/>
            <person name="Pinto D."/>
            <person name="Vollmers J."/>
            <person name="Rivas-Marin E."/>
            <person name="Kohn T."/>
            <person name="Peeters S.H."/>
            <person name="Heuer A."/>
            <person name="Rast P."/>
            <person name="Oberbeckmann S."/>
            <person name="Bunk B."/>
            <person name="Jeske O."/>
            <person name="Meyerdierks A."/>
            <person name="Storesund J.E."/>
            <person name="Kallscheuer N."/>
            <person name="Luecker S."/>
            <person name="Lage O.M."/>
            <person name="Pohl T."/>
            <person name="Merkel B.J."/>
            <person name="Hornburger P."/>
            <person name="Mueller R.-W."/>
            <person name="Bruemmer F."/>
            <person name="Labrenz M."/>
            <person name="Spormann A.M."/>
            <person name="Op den Camp H."/>
            <person name="Overmann J."/>
            <person name="Amann R."/>
            <person name="Jetten M.S.M."/>
            <person name="Mascher T."/>
            <person name="Medema M.H."/>
            <person name="Devos D.P."/>
            <person name="Kaster A.-K."/>
            <person name="Ovreas L."/>
            <person name="Rohde M."/>
            <person name="Galperin M.Y."/>
            <person name="Jogler C."/>
        </authorList>
    </citation>
    <scope>NUCLEOTIDE SEQUENCE [LARGE SCALE GENOMIC DNA]</scope>
    <source>
        <strain evidence="9 10">Poly30</strain>
    </source>
</reference>
<dbReference type="PROSITE" id="PS50011">
    <property type="entry name" value="PROTEIN_KINASE_DOM"/>
    <property type="match status" value="1"/>
</dbReference>
<feature type="binding site" evidence="5">
    <location>
        <position position="100"/>
    </location>
    <ligand>
        <name>ATP</name>
        <dbReference type="ChEBI" id="CHEBI:30616"/>
    </ligand>
</feature>
<keyword evidence="6" id="KW-0175">Coiled coil</keyword>
<proteinExistence type="predicted"/>
<dbReference type="Gene3D" id="1.25.40.10">
    <property type="entry name" value="Tetratricopeptide repeat domain"/>
    <property type="match status" value="2"/>
</dbReference>
<feature type="transmembrane region" description="Helical" evidence="7">
    <location>
        <begin position="397"/>
        <end position="419"/>
    </location>
</feature>
<organism evidence="9 10">
    <name type="scientific">Saltatorellus ferox</name>
    <dbReference type="NCBI Taxonomy" id="2528018"/>
    <lineage>
        <taxon>Bacteria</taxon>
        <taxon>Pseudomonadati</taxon>
        <taxon>Planctomycetota</taxon>
        <taxon>Planctomycetia</taxon>
        <taxon>Planctomycetia incertae sedis</taxon>
        <taxon>Saltatorellus</taxon>
    </lineage>
</organism>
<dbReference type="InterPro" id="IPR011990">
    <property type="entry name" value="TPR-like_helical_dom_sf"/>
</dbReference>
<feature type="domain" description="Protein kinase" evidence="8">
    <location>
        <begin position="71"/>
        <end position="373"/>
    </location>
</feature>
<evidence type="ECO:0000256" key="7">
    <source>
        <dbReference type="SAM" id="Phobius"/>
    </source>
</evidence>
<dbReference type="PANTHER" id="PTHR43289:SF30">
    <property type="entry name" value="NON-SPECIFIC SERINE_THREONINE PROTEIN KINASE"/>
    <property type="match status" value="1"/>
</dbReference>
<dbReference type="CDD" id="cd14014">
    <property type="entry name" value="STKc_PknB_like"/>
    <property type="match status" value="1"/>
</dbReference>
<evidence type="ECO:0000313" key="9">
    <source>
        <dbReference type="EMBL" id="QDV10126.1"/>
    </source>
</evidence>
<evidence type="ECO:0000256" key="5">
    <source>
        <dbReference type="PROSITE-ProRule" id="PRU10141"/>
    </source>
</evidence>
<evidence type="ECO:0000259" key="8">
    <source>
        <dbReference type="PROSITE" id="PS50011"/>
    </source>
</evidence>
<feature type="coiled-coil region" evidence="6">
    <location>
        <begin position="425"/>
        <end position="459"/>
    </location>
</feature>
<dbReference type="PANTHER" id="PTHR43289">
    <property type="entry name" value="MITOGEN-ACTIVATED PROTEIN KINASE KINASE KINASE 20-RELATED"/>
    <property type="match status" value="1"/>
</dbReference>
<keyword evidence="4 5" id="KW-0067">ATP-binding</keyword>
<keyword evidence="7" id="KW-1133">Transmembrane helix</keyword>
<evidence type="ECO:0000256" key="1">
    <source>
        <dbReference type="ARBA" id="ARBA00022679"/>
    </source>
</evidence>
<keyword evidence="7" id="KW-0472">Membrane</keyword>
<dbReference type="InterPro" id="IPR008271">
    <property type="entry name" value="Ser/Thr_kinase_AS"/>
</dbReference>
<gene>
    <name evidence="9" type="primary">prkC_19</name>
    <name evidence="9" type="ORF">Poly30_56880</name>
</gene>
<evidence type="ECO:0000256" key="3">
    <source>
        <dbReference type="ARBA" id="ARBA00022777"/>
    </source>
</evidence>
<evidence type="ECO:0000313" key="10">
    <source>
        <dbReference type="Proteomes" id="UP000320390"/>
    </source>
</evidence>
<keyword evidence="3 9" id="KW-0418">Kinase</keyword>
<sequence>MTQNERSSLLRDLVFEYLEGSEERPAHVVLDELCARHPDLAQALRSRIALLPSSHDDEAPTYTTPTHLGSFELRGELGGGGMGVVHRAYDQVLGREVALKIIRPGELLFDGGRERFRREVEIIARLAHPGIVPVHSTGEDDGVPWFAMELVEGCTLAEAIRDLKDRREQGHAPSGVQLRDVVVERVGSGAAETGPHHDGSPLFDAPWPRVCARLARDVAEALEHAHRRGVLHRDVKPSNVMVTPDGRVMLLDFGLSSSAGSERITRSGAALGSLAYMSPEQLDGEVDRIGPASDVYSLGVTLYEMLTLRLPHAGSSPMVLRESVAEGRFPSPRTVDPSVSWELDTIVRVALDPDPARRYVSAAAMAADLSAALEGRPIAARRPGAWRRLRLWTARRPAAAGLIALLALVTVGGPLLFGWQQRKSRIRAESQARVIEEQRDLARAEGERAERNLARAMDAVDTMVTRVSEDDLSTVPGLELVRREILERALAFFRSLAGDQAGDPRLRRELARAWRRIGDIEGWLDRRPEALAALERADEISRQLIEEEGPEPELVSEVGEIGALRSMALRLQGKAAEARAVTEDALALMDRLPEKDRDEPEVAGARGELLLHLAQAYRAEGQPEKTRELLDGALEPLRAARIGREDELQPALQLARAHQLLGVLASERAPTQENIAECAAQNRLVLGVLRPLEERFGKNVALRRDLSRGEINLGSALMRMEAEEAMEQVENGMKRAVALAEDFPSSSTFAVDAATAQMIVGVTIMGQGRPEEGLTLLRSGAESLEAAHELEPDDLDVLVKLAGARLQDATICLQALGRPAEAVPLLLESARLYDEAHARVPTFGQVQLGREWTREFLSYAHLALKAPEAAADAAFELGELASSPPRQMVAAAALVECAEALESASVAERASACDERAVELVQSAVEGGFDTATVAEDPSLRALASREATAPLIGKR</sequence>
<dbReference type="EC" id="2.7.11.1" evidence="9"/>
<evidence type="ECO:0000256" key="2">
    <source>
        <dbReference type="ARBA" id="ARBA00022741"/>
    </source>
</evidence>
<dbReference type="PROSITE" id="PS00108">
    <property type="entry name" value="PROTEIN_KINASE_ST"/>
    <property type="match status" value="1"/>
</dbReference>
<evidence type="ECO:0000256" key="6">
    <source>
        <dbReference type="SAM" id="Coils"/>
    </source>
</evidence>
<dbReference type="Gene3D" id="1.10.510.10">
    <property type="entry name" value="Transferase(Phosphotransferase) domain 1"/>
    <property type="match status" value="1"/>
</dbReference>
<dbReference type="GO" id="GO:0004674">
    <property type="term" value="F:protein serine/threonine kinase activity"/>
    <property type="evidence" value="ECO:0007669"/>
    <property type="project" value="UniProtKB-EC"/>
</dbReference>
<keyword evidence="1 9" id="KW-0808">Transferase</keyword>
<dbReference type="Pfam" id="PF00069">
    <property type="entry name" value="Pkinase"/>
    <property type="match status" value="1"/>
</dbReference>
<dbReference type="Gene3D" id="3.30.200.20">
    <property type="entry name" value="Phosphorylase Kinase, domain 1"/>
    <property type="match status" value="1"/>
</dbReference>
<dbReference type="Proteomes" id="UP000320390">
    <property type="component" value="Chromosome"/>
</dbReference>